<keyword evidence="10" id="KW-1185">Reference proteome</keyword>
<dbReference type="InterPro" id="IPR044862">
    <property type="entry name" value="Pro_4_hyd_alph_FE2OG_OXY"/>
</dbReference>
<dbReference type="InterPro" id="IPR005123">
    <property type="entry name" value="Oxoglu/Fe-dep_dioxygenase_dom"/>
</dbReference>
<reference evidence="9 10" key="2">
    <citation type="journal article" date="2019" name="G3 (Bethesda)">
        <title>Hybrid Assembly of the Genome of the Entomopathogenic Nematode Steinernema carpocapsae Identifies the X-Chromosome.</title>
        <authorList>
            <person name="Serra L."/>
            <person name="Macchietto M."/>
            <person name="Macias-Munoz A."/>
            <person name="McGill C.J."/>
            <person name="Rodriguez I.M."/>
            <person name="Rodriguez B."/>
            <person name="Murad R."/>
            <person name="Mortazavi A."/>
        </authorList>
    </citation>
    <scope>NUCLEOTIDE SEQUENCE [LARGE SCALE GENOMIC DNA]</scope>
    <source>
        <strain evidence="9 10">ALL</strain>
    </source>
</reference>
<dbReference type="GO" id="GO:0005783">
    <property type="term" value="C:endoplasmic reticulum"/>
    <property type="evidence" value="ECO:0007669"/>
    <property type="project" value="TreeGrafter"/>
</dbReference>
<evidence type="ECO:0000256" key="7">
    <source>
        <dbReference type="SAM" id="SignalP"/>
    </source>
</evidence>
<evidence type="ECO:0000259" key="8">
    <source>
        <dbReference type="PROSITE" id="PS51471"/>
    </source>
</evidence>
<feature type="domain" description="Fe2OG dioxygenase" evidence="8">
    <location>
        <begin position="160"/>
        <end position="268"/>
    </location>
</feature>
<keyword evidence="2" id="KW-0479">Metal-binding</keyword>
<dbReference type="Gene3D" id="2.60.120.620">
    <property type="entry name" value="q2cbj1_9rhob like domain"/>
    <property type="match status" value="1"/>
</dbReference>
<feature type="chain" id="PRO_5020196738" description="Fe2OG dioxygenase domain-containing protein" evidence="7">
    <location>
        <begin position="18"/>
        <end position="293"/>
    </location>
</feature>
<dbReference type="InterPro" id="IPR006620">
    <property type="entry name" value="Pro_4_hyd_alph"/>
</dbReference>
<evidence type="ECO:0000313" key="10">
    <source>
        <dbReference type="Proteomes" id="UP000298663"/>
    </source>
</evidence>
<keyword evidence="4" id="KW-0223">Dioxygenase</keyword>
<name>A0A4U5P1B1_STECR</name>
<organism evidence="9 10">
    <name type="scientific">Steinernema carpocapsae</name>
    <name type="common">Entomopathogenic nematode</name>
    <dbReference type="NCBI Taxonomy" id="34508"/>
    <lineage>
        <taxon>Eukaryota</taxon>
        <taxon>Metazoa</taxon>
        <taxon>Ecdysozoa</taxon>
        <taxon>Nematoda</taxon>
        <taxon>Chromadorea</taxon>
        <taxon>Rhabditida</taxon>
        <taxon>Tylenchina</taxon>
        <taxon>Panagrolaimomorpha</taxon>
        <taxon>Strongyloidoidea</taxon>
        <taxon>Steinernematidae</taxon>
        <taxon>Steinernema</taxon>
    </lineage>
</organism>
<evidence type="ECO:0000256" key="3">
    <source>
        <dbReference type="ARBA" id="ARBA00022896"/>
    </source>
</evidence>
<dbReference type="AlphaFoldDB" id="A0A4U5P1B1"/>
<dbReference type="PANTHER" id="PTHR10869">
    <property type="entry name" value="PROLYL 4-HYDROXYLASE ALPHA SUBUNIT"/>
    <property type="match status" value="1"/>
</dbReference>
<reference evidence="9 10" key="1">
    <citation type="journal article" date="2015" name="Genome Biol.">
        <title>Comparative genomics of Steinernema reveals deeply conserved gene regulatory networks.</title>
        <authorList>
            <person name="Dillman A.R."/>
            <person name="Macchietto M."/>
            <person name="Porter C.F."/>
            <person name="Rogers A."/>
            <person name="Williams B."/>
            <person name="Antoshechkin I."/>
            <person name="Lee M.M."/>
            <person name="Goodwin Z."/>
            <person name="Lu X."/>
            <person name="Lewis E.E."/>
            <person name="Goodrich-Blair H."/>
            <person name="Stock S.P."/>
            <person name="Adams B.J."/>
            <person name="Sternberg P.W."/>
            <person name="Mortazavi A."/>
        </authorList>
    </citation>
    <scope>NUCLEOTIDE SEQUENCE [LARGE SCALE GENOMIC DNA]</scope>
    <source>
        <strain evidence="9 10">ALL</strain>
    </source>
</reference>
<dbReference type="PANTHER" id="PTHR10869:SF210">
    <property type="entry name" value="FE2OG DIOXYGENASE DOMAIN-CONTAINING PROTEIN"/>
    <property type="match status" value="1"/>
</dbReference>
<keyword evidence="6" id="KW-0408">Iron</keyword>
<evidence type="ECO:0000313" key="9">
    <source>
        <dbReference type="EMBL" id="TKR89712.1"/>
    </source>
</evidence>
<evidence type="ECO:0000256" key="2">
    <source>
        <dbReference type="ARBA" id="ARBA00022723"/>
    </source>
</evidence>
<keyword evidence="3" id="KW-0847">Vitamin C</keyword>
<dbReference type="OrthoDB" id="420380at2759"/>
<evidence type="ECO:0000256" key="5">
    <source>
        <dbReference type="ARBA" id="ARBA00023002"/>
    </source>
</evidence>
<evidence type="ECO:0000256" key="1">
    <source>
        <dbReference type="ARBA" id="ARBA00001961"/>
    </source>
</evidence>
<keyword evidence="7" id="KW-0732">Signal</keyword>
<evidence type="ECO:0000256" key="6">
    <source>
        <dbReference type="ARBA" id="ARBA00023004"/>
    </source>
</evidence>
<dbReference type="Pfam" id="PF13640">
    <property type="entry name" value="2OG-FeII_Oxy_3"/>
    <property type="match status" value="1"/>
</dbReference>
<feature type="signal peptide" evidence="7">
    <location>
        <begin position="1"/>
        <end position="17"/>
    </location>
</feature>
<dbReference type="GO" id="GO:0031418">
    <property type="term" value="F:L-ascorbic acid binding"/>
    <property type="evidence" value="ECO:0007669"/>
    <property type="project" value="UniProtKB-KW"/>
</dbReference>
<protein>
    <recommendedName>
        <fullName evidence="8">Fe2OG dioxygenase domain-containing protein</fullName>
    </recommendedName>
</protein>
<evidence type="ECO:0000256" key="4">
    <source>
        <dbReference type="ARBA" id="ARBA00022964"/>
    </source>
</evidence>
<keyword evidence="5" id="KW-0560">Oxidoreductase</keyword>
<proteinExistence type="predicted"/>
<dbReference type="STRING" id="34508.A0A4U5P1B1"/>
<gene>
    <name evidence="9" type="ORF">L596_013774</name>
</gene>
<dbReference type="GO" id="GO:0005506">
    <property type="term" value="F:iron ion binding"/>
    <property type="evidence" value="ECO:0007669"/>
    <property type="project" value="InterPro"/>
</dbReference>
<dbReference type="Proteomes" id="UP000298663">
    <property type="component" value="Unassembled WGS sequence"/>
</dbReference>
<dbReference type="PROSITE" id="PS51471">
    <property type="entry name" value="FE2OG_OXY"/>
    <property type="match status" value="1"/>
</dbReference>
<dbReference type="InterPro" id="IPR045054">
    <property type="entry name" value="P4HA-like"/>
</dbReference>
<sequence length="293" mass="33769">MRLLVLFLIHSISLSLSEDESGEQDIKDTWLDKFLNVCHDPERYFSYGDLSCIQYWTGSDVVQVEIRSLAPLLLRFPKFASSQTTENLRKVVKTGSIGFLDLRYEKAYFRELEEMSIAYDDSENAGKVRKADGVWLSHDEKTTHDYFKKLGRVLTFDPETSEKFLLLKYDKFGHYAPHFDFLDEDEKPEFWNKEFGNRLATLLLIAQTADEGGGTVFPLMQVTVQPEEGDLIFWLNADSKDTREDYSGHGACPIMAGTKVALSLWIHSFHHKDLTSPLESEDPSYRLDQILRM</sequence>
<dbReference type="GO" id="GO:0004656">
    <property type="term" value="F:procollagen-proline 4-dioxygenase activity"/>
    <property type="evidence" value="ECO:0007669"/>
    <property type="project" value="TreeGrafter"/>
</dbReference>
<comment type="cofactor">
    <cofactor evidence="1">
        <name>L-ascorbate</name>
        <dbReference type="ChEBI" id="CHEBI:38290"/>
    </cofactor>
</comment>
<comment type="caution">
    <text evidence="9">The sequence shown here is derived from an EMBL/GenBank/DDBJ whole genome shotgun (WGS) entry which is preliminary data.</text>
</comment>
<dbReference type="SMART" id="SM00702">
    <property type="entry name" value="P4Hc"/>
    <property type="match status" value="1"/>
</dbReference>
<dbReference type="EMBL" id="AZBU02000003">
    <property type="protein sequence ID" value="TKR89712.1"/>
    <property type="molecule type" value="Genomic_DNA"/>
</dbReference>
<accession>A0A4U5P1B1</accession>